<comment type="caution">
    <text evidence="7">The sequence shown here is derived from an EMBL/GenBank/DDBJ whole genome shotgun (WGS) entry which is preliminary data.</text>
</comment>
<dbReference type="Proteomes" id="UP000719766">
    <property type="component" value="Unassembled WGS sequence"/>
</dbReference>
<dbReference type="InterPro" id="IPR036322">
    <property type="entry name" value="WD40_repeat_dom_sf"/>
</dbReference>
<feature type="repeat" description="TPR" evidence="4">
    <location>
        <begin position="648"/>
        <end position="681"/>
    </location>
</feature>
<dbReference type="InterPro" id="IPR019734">
    <property type="entry name" value="TPR_rpt"/>
</dbReference>
<dbReference type="OrthoDB" id="2661654at2759"/>
<dbReference type="SMART" id="SM00320">
    <property type="entry name" value="WD40"/>
    <property type="match status" value="7"/>
</dbReference>
<dbReference type="InterPro" id="IPR019775">
    <property type="entry name" value="WD40_repeat_CS"/>
</dbReference>
<dbReference type="InterPro" id="IPR010730">
    <property type="entry name" value="HET"/>
</dbReference>
<feature type="repeat" description="WD" evidence="3">
    <location>
        <begin position="303"/>
        <end position="336"/>
    </location>
</feature>
<feature type="repeat" description="WD" evidence="3">
    <location>
        <begin position="132"/>
        <end position="163"/>
    </location>
</feature>
<evidence type="ECO:0000256" key="1">
    <source>
        <dbReference type="ARBA" id="ARBA00022574"/>
    </source>
</evidence>
<feature type="domain" description="Heterokaryon incompatibility" evidence="6">
    <location>
        <begin position="838"/>
        <end position="926"/>
    </location>
</feature>
<reference evidence="7" key="1">
    <citation type="journal article" date="2020" name="New Phytol.">
        <title>Comparative genomics reveals dynamic genome evolution in host specialist ectomycorrhizal fungi.</title>
        <authorList>
            <person name="Lofgren L.A."/>
            <person name="Nguyen N.H."/>
            <person name="Vilgalys R."/>
            <person name="Ruytinx J."/>
            <person name="Liao H.L."/>
            <person name="Branco S."/>
            <person name="Kuo A."/>
            <person name="LaButti K."/>
            <person name="Lipzen A."/>
            <person name="Andreopoulos W."/>
            <person name="Pangilinan J."/>
            <person name="Riley R."/>
            <person name="Hundley H."/>
            <person name="Na H."/>
            <person name="Barry K."/>
            <person name="Grigoriev I.V."/>
            <person name="Stajich J.E."/>
            <person name="Kennedy P.G."/>
        </authorList>
    </citation>
    <scope>NUCLEOTIDE SEQUENCE</scope>
    <source>
        <strain evidence="7">S12</strain>
    </source>
</reference>
<evidence type="ECO:0000313" key="7">
    <source>
        <dbReference type="EMBL" id="KAG1789544.1"/>
    </source>
</evidence>
<dbReference type="PRINTS" id="PR00320">
    <property type="entry name" value="GPROTEINBRPT"/>
</dbReference>
<dbReference type="RefSeq" id="XP_041156604.1">
    <property type="nucleotide sequence ID" value="XM_041311605.1"/>
</dbReference>
<evidence type="ECO:0000313" key="8">
    <source>
        <dbReference type="Proteomes" id="UP000719766"/>
    </source>
</evidence>
<organism evidence="7 8">
    <name type="scientific">Suillus plorans</name>
    <dbReference type="NCBI Taxonomy" id="116603"/>
    <lineage>
        <taxon>Eukaryota</taxon>
        <taxon>Fungi</taxon>
        <taxon>Dikarya</taxon>
        <taxon>Basidiomycota</taxon>
        <taxon>Agaricomycotina</taxon>
        <taxon>Agaricomycetes</taxon>
        <taxon>Agaricomycetidae</taxon>
        <taxon>Boletales</taxon>
        <taxon>Suillineae</taxon>
        <taxon>Suillaceae</taxon>
        <taxon>Suillus</taxon>
    </lineage>
</organism>
<evidence type="ECO:0000256" key="2">
    <source>
        <dbReference type="ARBA" id="ARBA00022737"/>
    </source>
</evidence>
<proteinExistence type="predicted"/>
<dbReference type="SUPFAM" id="SSF48452">
    <property type="entry name" value="TPR-like"/>
    <property type="match status" value="2"/>
</dbReference>
<name>A0A9P7DEQ6_9AGAM</name>
<protein>
    <recommendedName>
        <fullName evidence="6">Heterokaryon incompatibility domain-containing protein</fullName>
    </recommendedName>
</protein>
<keyword evidence="1 3" id="KW-0853">WD repeat</keyword>
<dbReference type="CDD" id="cd00200">
    <property type="entry name" value="WD40"/>
    <property type="match status" value="1"/>
</dbReference>
<dbReference type="PROSITE" id="PS50294">
    <property type="entry name" value="WD_REPEATS_REGION"/>
    <property type="match status" value="3"/>
</dbReference>
<evidence type="ECO:0000259" key="6">
    <source>
        <dbReference type="Pfam" id="PF06985"/>
    </source>
</evidence>
<keyword evidence="2" id="KW-0677">Repeat</keyword>
<dbReference type="EMBL" id="JABBWE010000058">
    <property type="protein sequence ID" value="KAG1789544.1"/>
    <property type="molecule type" value="Genomic_DNA"/>
</dbReference>
<accession>A0A9P7DEQ6</accession>
<feature type="repeat" description="WD" evidence="3">
    <location>
        <begin position="262"/>
        <end position="303"/>
    </location>
</feature>
<dbReference type="GeneID" id="64605369"/>
<dbReference type="PROSITE" id="PS00678">
    <property type="entry name" value="WD_REPEATS_1"/>
    <property type="match status" value="1"/>
</dbReference>
<feature type="repeat" description="WD" evidence="3">
    <location>
        <begin position="90"/>
        <end position="131"/>
    </location>
</feature>
<dbReference type="InterPro" id="IPR015943">
    <property type="entry name" value="WD40/YVTN_repeat-like_dom_sf"/>
</dbReference>
<keyword evidence="4" id="KW-0802">TPR repeat</keyword>
<dbReference type="PROSITE" id="PS50005">
    <property type="entry name" value="TPR"/>
    <property type="match status" value="1"/>
</dbReference>
<gene>
    <name evidence="7" type="ORF">HD556DRAFT_777664</name>
</gene>
<dbReference type="PROSITE" id="PS50082">
    <property type="entry name" value="WD_REPEATS_2"/>
    <property type="match status" value="5"/>
</dbReference>
<dbReference type="Gene3D" id="2.130.10.10">
    <property type="entry name" value="YVTN repeat-like/Quinoprotein amine dehydrogenase"/>
    <property type="match status" value="2"/>
</dbReference>
<dbReference type="InterPro" id="IPR020472">
    <property type="entry name" value="WD40_PAC1"/>
</dbReference>
<sequence>MSEKGMSLFPSQTRQLVHETSARNLLHAIFQTSSRMAESPGATSIRAFEDHQGNVLAIAVSPDGGRMVTGSKDKTLRLWDLKNGLILKNMQGNRDCVWAVAISRDGQLITSGDDKGELIVWHGVTGESLTAIKAHSWSIFSMDFSPNSKVLATGSRDQTTKLWCTKTWKLQGNPIACRAVVYCVRYSPDGELLAIATFSDIQILNTRTRDCIANFRAAISPANNISLVWTPDGRQLLSAGSGSDPTIRCWDSLTWNQVDNPWSGHTKFINAIALNSAGTLVASASHDTYVRLWRLSDRRTLSVFKHSGAVCCVTFSADGKHLLSGGHNKKVLEWTVPEDALPVDVPMEHSLNIDTLRRDTPGGQRNNKPRALEPKILFMNTTIRNACLVGDLHIAEAMLTKEIDADGSNYNTYANHSVVMARKLDWDCALVDACKSVNIQPSLSGLISKGIALCGKMQFEDAMKAFDLAFTFTNEDSKTVHLLLLIKAIALFNANQRVDGMQRLQELAITCPNVDNIAYGVVEAYLLVRLGTGALDSGHHNEAADRFAEAVHAIGFSSESAIHSTYEDFVVLFGWDLKSLWQTAHQKWCEALLCAGRLIEAVRSFRYMMDASDETTKAACLDWSIAFRQNCSARYAANLDAALVASGNAVLAAGGDAALAADDYDRAIELYSAAIDLDSATDTIYANRGVAKSKKMLWEGAIVDAQAAIELNPSSYRGYEVKHMALCGAQRYDEAIEAFQNMLSKLEHSPDIQIQKLRQQYVDRSDVEVTIREIIESQLENAPLRLINTSSGRLCDRKAQISAFETSTEYKELVSSTTKHADLHKKRIKDVVAPYFHYVTLSHRWDRKEPLLRDIQEEDVYRLDPVDSVVKLQSFCKASRDAGYRWAWNDTCCIDKNNNAEVQESVNSMFIWYHHSALTIVYLSDVPPSSKSGALAKSEWNRRGWTFQEFVAPKVVLFYQKDWTLYLDDRSPNHKDSVAIMKELQDATGIDSRTLVAFRPGMSGVREKLRWASMRVTTIQEDIAYSLFGIFGIHLPVIYGEKKQNALGRLSQEIVAQSGDITALDWVGRSSEFNSCLPAEITSYTAPSCTLPSLSEDQFQETISSLRNTVSVDWASRLYSALNNLSAPRFSQRRLHLPCITFTVTESRRRRDQGEKTYFTYEVKAQGLHDLLITTEDKLVQFSPAKPILQTFLLVYPWNRRLLKLPDFAEPSDIWDSTQSEESFEDDMQSEEDCWEDTQSDKDCWDDTESEEGFWSAPQSPSHDLPVKLPEECWTESESHLQALQLIVRLGQPFGAFLLAQQRGGEYKRIASDHDIIAQVEDVASINEMMDIRTLEIL</sequence>
<dbReference type="Pfam" id="PF00400">
    <property type="entry name" value="WD40"/>
    <property type="match status" value="6"/>
</dbReference>
<dbReference type="SMART" id="SM00028">
    <property type="entry name" value="TPR"/>
    <property type="match status" value="4"/>
</dbReference>
<dbReference type="SUPFAM" id="SSF50978">
    <property type="entry name" value="WD40 repeat-like"/>
    <property type="match status" value="1"/>
</dbReference>
<dbReference type="InterPro" id="IPR001680">
    <property type="entry name" value="WD40_rpt"/>
</dbReference>
<keyword evidence="8" id="KW-1185">Reference proteome</keyword>
<evidence type="ECO:0000256" key="3">
    <source>
        <dbReference type="PROSITE-ProRule" id="PRU00221"/>
    </source>
</evidence>
<feature type="region of interest" description="Disordered" evidence="5">
    <location>
        <begin position="1238"/>
        <end position="1264"/>
    </location>
</feature>
<feature type="repeat" description="WD" evidence="3">
    <location>
        <begin position="48"/>
        <end position="89"/>
    </location>
</feature>
<dbReference type="Gene3D" id="1.25.40.10">
    <property type="entry name" value="Tetratricopeptide repeat domain"/>
    <property type="match status" value="2"/>
</dbReference>
<dbReference type="PANTHER" id="PTHR10622:SF10">
    <property type="entry name" value="HET DOMAIN-CONTAINING PROTEIN"/>
    <property type="match status" value="1"/>
</dbReference>
<dbReference type="InterPro" id="IPR011990">
    <property type="entry name" value="TPR-like_helical_dom_sf"/>
</dbReference>
<dbReference type="PANTHER" id="PTHR10622">
    <property type="entry name" value="HET DOMAIN-CONTAINING PROTEIN"/>
    <property type="match status" value="1"/>
</dbReference>
<dbReference type="Pfam" id="PF06985">
    <property type="entry name" value="HET"/>
    <property type="match status" value="1"/>
</dbReference>
<evidence type="ECO:0000256" key="4">
    <source>
        <dbReference type="PROSITE-ProRule" id="PRU00339"/>
    </source>
</evidence>
<evidence type="ECO:0000256" key="5">
    <source>
        <dbReference type="SAM" id="MobiDB-lite"/>
    </source>
</evidence>